<feature type="transmembrane region" description="Helical" evidence="6">
    <location>
        <begin position="35"/>
        <end position="54"/>
    </location>
</feature>
<evidence type="ECO:0000256" key="2">
    <source>
        <dbReference type="ARBA" id="ARBA00005233"/>
    </source>
</evidence>
<dbReference type="GO" id="GO:0007155">
    <property type="term" value="P:cell adhesion"/>
    <property type="evidence" value="ECO:0007669"/>
    <property type="project" value="InterPro"/>
</dbReference>
<gene>
    <name evidence="8" type="ORF">GLIP_4009</name>
</gene>
<dbReference type="Pfam" id="PF00114">
    <property type="entry name" value="Pilin"/>
    <property type="match status" value="1"/>
</dbReference>
<dbReference type="InterPro" id="IPR045584">
    <property type="entry name" value="Pilin-like"/>
</dbReference>
<dbReference type="STRING" id="1127673.GLIP_4009"/>
<sequence length="240" mass="26668">MESQCKKCGILIPTESPKCPSCGEIQDTFHYKSRIAAAALALFGGIFGFHRFFLGQWWGIFYLLLCWTYIPFIVGLIEGIVFLCTSQDEWNKKYNQGVSAGKEKGTVVVVIAVLFPLSAIFGIFAAIAIPAYQSYIQKAQLAETHMMTDTVMMAVEIYALSEQKWPESIEVLDLSGDLTSSQIRSMEVDNGVIYVHFNDDSGVYGNLVITPESTGQGISWDCSQSTVEYTALPSKCRMQF</sequence>
<dbReference type="Gene3D" id="3.30.700.10">
    <property type="entry name" value="Glycoprotein, Type 4 Pilin"/>
    <property type="match status" value="1"/>
</dbReference>
<keyword evidence="3 6" id="KW-0812">Transmembrane</keyword>
<dbReference type="Pfam" id="PF05154">
    <property type="entry name" value="TM2"/>
    <property type="match status" value="1"/>
</dbReference>
<evidence type="ECO:0000256" key="5">
    <source>
        <dbReference type="ARBA" id="ARBA00023136"/>
    </source>
</evidence>
<dbReference type="EMBL" id="BAEN01000076">
    <property type="protein sequence ID" value="GAC16620.1"/>
    <property type="molecule type" value="Genomic_DNA"/>
</dbReference>
<evidence type="ECO:0000313" key="9">
    <source>
        <dbReference type="Proteomes" id="UP000006334"/>
    </source>
</evidence>
<evidence type="ECO:0000259" key="7">
    <source>
        <dbReference type="Pfam" id="PF05154"/>
    </source>
</evidence>
<evidence type="ECO:0000313" key="8">
    <source>
        <dbReference type="EMBL" id="GAC16620.1"/>
    </source>
</evidence>
<keyword evidence="5 6" id="KW-0472">Membrane</keyword>
<comment type="caution">
    <text evidence="8">The sequence shown here is derived from an EMBL/GenBank/DDBJ whole genome shotgun (WGS) entry which is preliminary data.</text>
</comment>
<dbReference type="GO" id="GO:0009289">
    <property type="term" value="C:pilus"/>
    <property type="evidence" value="ECO:0007669"/>
    <property type="project" value="InterPro"/>
</dbReference>
<organism evidence="8 9">
    <name type="scientific">Aliiglaciecola lipolytica E3</name>
    <dbReference type="NCBI Taxonomy" id="1127673"/>
    <lineage>
        <taxon>Bacteria</taxon>
        <taxon>Pseudomonadati</taxon>
        <taxon>Pseudomonadota</taxon>
        <taxon>Gammaproteobacteria</taxon>
        <taxon>Alteromonadales</taxon>
        <taxon>Alteromonadaceae</taxon>
        <taxon>Aliiglaciecola</taxon>
    </lineage>
</organism>
<dbReference type="eggNOG" id="COG4969">
    <property type="taxonomic scope" value="Bacteria"/>
</dbReference>
<dbReference type="AlphaFoldDB" id="K6YZH8"/>
<comment type="subcellular location">
    <subcellularLocation>
        <location evidence="1">Membrane</location>
        <topology evidence="1">Multi-pass membrane protein</topology>
    </subcellularLocation>
</comment>
<evidence type="ECO:0000256" key="6">
    <source>
        <dbReference type="SAM" id="Phobius"/>
    </source>
</evidence>
<keyword evidence="4 6" id="KW-1133">Transmembrane helix</keyword>
<dbReference type="eggNOG" id="COG2314">
    <property type="taxonomic scope" value="Bacteria"/>
</dbReference>
<dbReference type="RefSeq" id="WP_008846422.1">
    <property type="nucleotide sequence ID" value="NZ_BAEN01000076.1"/>
</dbReference>
<feature type="domain" description="TM2" evidence="7">
    <location>
        <begin position="31"/>
        <end position="80"/>
    </location>
</feature>
<feature type="transmembrane region" description="Helical" evidence="6">
    <location>
        <begin position="60"/>
        <end position="84"/>
    </location>
</feature>
<feature type="transmembrane region" description="Helical" evidence="6">
    <location>
        <begin position="105"/>
        <end position="132"/>
    </location>
</feature>
<evidence type="ECO:0000256" key="4">
    <source>
        <dbReference type="ARBA" id="ARBA00022989"/>
    </source>
</evidence>
<evidence type="ECO:0000256" key="1">
    <source>
        <dbReference type="ARBA" id="ARBA00004141"/>
    </source>
</evidence>
<protein>
    <recommendedName>
        <fullName evidence="7">TM2 domain-containing protein</fullName>
    </recommendedName>
</protein>
<dbReference type="SUPFAM" id="SSF54523">
    <property type="entry name" value="Pili subunits"/>
    <property type="match status" value="1"/>
</dbReference>
<accession>K6YZH8</accession>
<reference evidence="8 9" key="1">
    <citation type="journal article" date="2017" name="Antonie Van Leeuwenhoek">
        <title>Rhizobium rhizosphaerae sp. nov., a novel species isolated from rice rhizosphere.</title>
        <authorList>
            <person name="Zhao J.J."/>
            <person name="Zhang J."/>
            <person name="Zhang R.J."/>
            <person name="Zhang C.W."/>
            <person name="Yin H.Q."/>
            <person name="Zhang X.X."/>
        </authorList>
    </citation>
    <scope>NUCLEOTIDE SEQUENCE [LARGE SCALE GENOMIC DNA]</scope>
    <source>
        <strain evidence="8 9">E3</strain>
    </source>
</reference>
<comment type="similarity">
    <text evidence="2">Belongs to the N-Me-Phe pilin family.</text>
</comment>
<evidence type="ECO:0000256" key="3">
    <source>
        <dbReference type="ARBA" id="ARBA00022692"/>
    </source>
</evidence>
<name>K6YZH8_9ALTE</name>
<dbReference type="InterPro" id="IPR001082">
    <property type="entry name" value="Pilin"/>
</dbReference>
<dbReference type="InterPro" id="IPR007829">
    <property type="entry name" value="TM2"/>
</dbReference>
<dbReference type="OrthoDB" id="9816361at2"/>
<keyword evidence="9" id="KW-1185">Reference proteome</keyword>
<proteinExistence type="inferred from homology"/>
<dbReference type="GO" id="GO:0016020">
    <property type="term" value="C:membrane"/>
    <property type="evidence" value="ECO:0007669"/>
    <property type="project" value="UniProtKB-SubCell"/>
</dbReference>
<dbReference type="Proteomes" id="UP000006334">
    <property type="component" value="Unassembled WGS sequence"/>
</dbReference>